<gene>
    <name evidence="7" type="ORF">BEWA_029310</name>
</gene>
<dbReference type="OrthoDB" id="297643at2759"/>
<feature type="compositionally biased region" description="Basic and acidic residues" evidence="4">
    <location>
        <begin position="2137"/>
        <end position="2159"/>
    </location>
</feature>
<evidence type="ECO:0000313" key="7">
    <source>
        <dbReference type="EMBL" id="AFZ80081.1"/>
    </source>
</evidence>
<feature type="region of interest" description="Disordered" evidence="4">
    <location>
        <begin position="661"/>
        <end position="681"/>
    </location>
</feature>
<dbReference type="InterPro" id="IPR016024">
    <property type="entry name" value="ARM-type_fold"/>
</dbReference>
<dbReference type="GO" id="GO:0005802">
    <property type="term" value="C:trans-Golgi network"/>
    <property type="evidence" value="ECO:0007669"/>
    <property type="project" value="TreeGrafter"/>
</dbReference>
<dbReference type="GO" id="GO:0006895">
    <property type="term" value="P:Golgi to endosome transport"/>
    <property type="evidence" value="ECO:0007669"/>
    <property type="project" value="InterPro"/>
</dbReference>
<proteinExistence type="inferred from homology"/>
<dbReference type="GO" id="GO:0015031">
    <property type="term" value="P:protein transport"/>
    <property type="evidence" value="ECO:0007669"/>
    <property type="project" value="UniProtKB-KW"/>
</dbReference>
<comment type="similarity">
    <text evidence="3">Belongs to the DOP1 family.</text>
</comment>
<dbReference type="eggNOG" id="KOG3613">
    <property type="taxonomic scope" value="Eukaryota"/>
</dbReference>
<dbReference type="Pfam" id="PF24598">
    <property type="entry name" value="DOP1_C"/>
    <property type="match status" value="1"/>
</dbReference>
<feature type="domain" description="DOP1 N-terminal" evidence="5">
    <location>
        <begin position="18"/>
        <end position="304"/>
    </location>
</feature>
<reference evidence="7 8" key="1">
    <citation type="journal article" date="2012" name="BMC Genomics">
        <title>Comparative genomic analysis and phylogenetic position of Theileria equi.</title>
        <authorList>
            <person name="Kappmeyer L.S."/>
            <person name="Thiagarajan M."/>
            <person name="Herndon D.R."/>
            <person name="Ramsay J.D."/>
            <person name="Caler E."/>
            <person name="Djikeng A."/>
            <person name="Gillespie J.J."/>
            <person name="Lau A.O."/>
            <person name="Roalson E.H."/>
            <person name="Silva J.C."/>
            <person name="Silva M.G."/>
            <person name="Suarez C.E."/>
            <person name="Ueti M.W."/>
            <person name="Nene V.M."/>
            <person name="Mealey R.H."/>
            <person name="Knowles D.P."/>
            <person name="Brayton K.A."/>
        </authorList>
    </citation>
    <scope>NUCLEOTIDE SEQUENCE [LARGE SCALE GENOMIC DNA]</scope>
    <source>
        <strain evidence="7 8">WA</strain>
    </source>
</reference>
<dbReference type="PANTHER" id="PTHR14042">
    <property type="entry name" value="DOPEY-RELATED"/>
    <property type="match status" value="1"/>
</dbReference>
<feature type="domain" description="DOP1-like C-terminal" evidence="6">
    <location>
        <begin position="1821"/>
        <end position="1971"/>
    </location>
</feature>
<dbReference type="InterPro" id="IPR040314">
    <property type="entry name" value="DOP1"/>
</dbReference>
<dbReference type="GO" id="GO:0005829">
    <property type="term" value="C:cytosol"/>
    <property type="evidence" value="ECO:0007669"/>
    <property type="project" value="GOC"/>
</dbReference>
<dbReference type="Proteomes" id="UP000031512">
    <property type="component" value="Chromosome 1"/>
</dbReference>
<dbReference type="SUPFAM" id="SSF48371">
    <property type="entry name" value="ARM repeat"/>
    <property type="match status" value="1"/>
</dbReference>
<evidence type="ECO:0000256" key="1">
    <source>
        <dbReference type="ARBA" id="ARBA00022448"/>
    </source>
</evidence>
<evidence type="ECO:0000256" key="4">
    <source>
        <dbReference type="SAM" id="MobiDB-lite"/>
    </source>
</evidence>
<dbReference type="RefSeq" id="XP_004829747.1">
    <property type="nucleotide sequence ID" value="XM_004829690.1"/>
</dbReference>
<feature type="region of interest" description="Disordered" evidence="4">
    <location>
        <begin position="922"/>
        <end position="944"/>
    </location>
</feature>
<evidence type="ECO:0000256" key="3">
    <source>
        <dbReference type="ARBA" id="ARBA00046326"/>
    </source>
</evidence>
<dbReference type="KEGG" id="beq:BEWA_029310"/>
<dbReference type="InterPro" id="IPR056457">
    <property type="entry name" value="DOP1_C"/>
</dbReference>
<dbReference type="Pfam" id="PF04118">
    <property type="entry name" value="Dopey_N"/>
    <property type="match status" value="1"/>
</dbReference>
<organism evidence="7 8">
    <name type="scientific">Theileria equi strain WA</name>
    <dbReference type="NCBI Taxonomy" id="1537102"/>
    <lineage>
        <taxon>Eukaryota</taxon>
        <taxon>Sar</taxon>
        <taxon>Alveolata</taxon>
        <taxon>Apicomplexa</taxon>
        <taxon>Aconoidasida</taxon>
        <taxon>Piroplasmida</taxon>
        <taxon>Theileriidae</taxon>
        <taxon>Theileria</taxon>
    </lineage>
</organism>
<keyword evidence="2" id="KW-0653">Protein transport</keyword>
<dbReference type="PANTHER" id="PTHR14042:SF24">
    <property type="entry name" value="PROTEIN DOPEY-1 HOMOLOG"/>
    <property type="match status" value="1"/>
</dbReference>
<evidence type="ECO:0000313" key="8">
    <source>
        <dbReference type="Proteomes" id="UP000031512"/>
    </source>
</evidence>
<dbReference type="VEuPathDB" id="PiroplasmaDB:BEWA_029310"/>
<accession>L0AYI9</accession>
<dbReference type="EMBL" id="CP001669">
    <property type="protein sequence ID" value="AFZ80081.1"/>
    <property type="molecule type" value="Genomic_DNA"/>
</dbReference>
<dbReference type="GeneID" id="15803760"/>
<feature type="region of interest" description="Disordered" evidence="4">
    <location>
        <begin position="2136"/>
        <end position="2159"/>
    </location>
</feature>
<evidence type="ECO:0000259" key="5">
    <source>
        <dbReference type="Pfam" id="PF04118"/>
    </source>
</evidence>
<dbReference type="STRING" id="1537102.L0AYI9"/>
<evidence type="ECO:0000259" key="6">
    <source>
        <dbReference type="Pfam" id="PF24598"/>
    </source>
</evidence>
<dbReference type="InterPro" id="IPR007249">
    <property type="entry name" value="DOP1_N"/>
</dbReference>
<keyword evidence="8" id="KW-1185">Reference proteome</keyword>
<dbReference type="GO" id="GO:0005768">
    <property type="term" value="C:endosome"/>
    <property type="evidence" value="ECO:0007669"/>
    <property type="project" value="TreeGrafter"/>
</dbReference>
<sequence length="2211" mass="251859">MINDSSTTSSSLSVPKADMKKLDNEIQSILAQFEKPREWADLTNCLVRLYRIIKHSNIATIPYKETICKRLAQCLNPLLPSGVHIRALEVYGAILEKTTPEGLAKDLALFSTGLFPFFPFSSISVRPIFLDLIDQYYIPLGTKLLPCLIGLLICIIPGLEDEKSETFEKVCTTLEKISNCVSEKFYMRALWLILLKASKIRLPTLYVIANKLAPGVPLLPMERVEVLLPNRHNLVMKSLKATTEDESMLVLREMINLLTKHFPLDSSTFSHEEKSDLCKECLKLLIKRDWSLTRRLYQWIFNTNDLNESIEYVDLTYFTNHSKNIIISAVKDLLLTKGKTLEEVLMPIKIIVTFISDIDMAGITDELMPVLCIPILQHICKENEEPEWRAAIIQETRLIFNTSLTSTRVVFNAIINNFNGVIGEGDYSSSSVWSELLELCSIYLDEMHTITFCETAICGLFMLLDNSLNNLHKMDIKYNIYIISHLLMYTSSILSRIETIIKGECNYFCFNEVNLMENEIEEINVLVESQKSCNDKISHYLNTFYSMALVHFEQKHNYLTVFELNIMDALNDLAVRFVALEDYLSIFPVTHSFAHRDASKGDQTKQNVSLGVTKVDLTKLDETYYPNQSLSRMLSIGSLGLHGFRSSIALSNSSGTNSFTDPVAADKINSTDPMDKSAGEGKEPELENWISCLLSCATSPNPQLFCRGIRTFTELLRLPSRSFLKNYISGSGKHLRNIISQLWNSLDEKYVTSHSEIVLLLLQLISTIPRARDEAEVIIVKDLTTPVVELKITAILRFGVFWRFSHIHAPDQIVFPEAVGCILDNVEESDPKLHYYSRAFLSESIHMLSHLLDPIIASLLTFDKNSCSYSSYICEILRKFRNLSSIVGREGQALLDMMQRRQVPIRLLRLVQGEDVYNELSGSTSFTGRSNSESPKSVNSNSRGNSALYKSSDFFSGRFQTASFSTNKFTTANLEQEDNTMAFPKLDDPQKISYSDKCIYDYVDLIVVVTLKYICLNVDISYLLNIEKFEELLSYSEIIQNAEHPKDSIIQENTMMFRCTAIDFMKLFLSCIQPPSRAKEVACLVSRHLLCALYHFHLKDETIIQTQMIYLLKVVMDRCHLETSGLSKATSSLLLLANNISKYPSERKSHFKPSDFSTFAVVSHDVAKGLEEDGSLKRTFTTDTIPEYDYTTKFGIHKEQSLADDLLSNLSRDTFDGRTSVLPPVYIMNVALIKKAQLTSLKRLSDDGLFTSIIDHCIRNSAKTKRSHLLQSYIDFSIYNLKYLSGTDGIKYASCFIHEFCNAINFGKDWIGISGLFHYLRGLYFMLSHVSEKVVDEGSIVRDYIRQSKRTSAGISLHSLIRANSLQSDDSNDGTSWQIFGFGGMKPKKVVTDPVTDDFVIFDLSEVLEVCVQAIIWAKDSLDKDWKGKKENSRLHDIMTFPETSLGQEAEEEDKSQVDVKRTTGRGTILGHDTMAQSCSTETIRLDIIMSVENISKQIMRLFRLLYARLPYHFTKGCLHVWEIAEKSPNKREIKQIVLNLISCTPDFSAPKTLEYILDMLEPFAKTSSYRESSGYSILNSMIRDSSVCEFIYSIITSPIMPEADTVTTYHALQRWINLSLSFPRQPSVFIWIFHTLVKFDKAHPCNDANVFTKVCKKLFSDLILVIIHQSAGFYMHKVCSWLQPKLYDLEPPLPVNILIINNRYYGKEYTVGTLEKMGTKGSANYGPLGENGDFAMGPSDCCSNNALAELIFFSYEIGQLNRRSCLTNIFFQTLYKNLSPYILPMLQDKQESMLHYRYLILLFLKNLPFALYEGSLLCIKKSIIDHIHSPDFFKTDRRCFRCIINIFRDVVNEECKGTTDRLMKLDWYTSPPHTSVFTSRVVNIQTRIKYLKRLAFVLYACQNDTFAAHISTIIERLAENARAYDDNELRAKCLFVMRVLLIKMSQQHLTVLWPVLLSELIKIFDRERDNLIGKEATAIVPEMCKSASGSVSMQAPSASGNAPSVAAIATSTSLGAPWKSMTDEDFVAEDKYVLLSEAIKIIDIACTLRLNDFLIFQWMFVDDISEHGYAEQGPMILKKSSSDFKPFLMVVEQLYPDEVRRQLRNFIYRSHKQSYFRISQRSILSVGSFGDVSEIPSKEDEEKRRDLPERNSIDKDSDLDSISEDVLKHTENMIDVSIENELLEIDPHIVDAEAEINLHQIYKACKRVHG</sequence>
<keyword evidence="1" id="KW-0813">Transport</keyword>
<protein>
    <submittedName>
        <fullName evidence="7">Uncharacterized protein</fullName>
    </submittedName>
</protein>
<name>L0AYI9_THEEQ</name>
<evidence type="ECO:0000256" key="2">
    <source>
        <dbReference type="ARBA" id="ARBA00022927"/>
    </source>
</evidence>